<dbReference type="AlphaFoldDB" id="A0A3Q0J3N7"/>
<dbReference type="GO" id="GO:0005886">
    <property type="term" value="C:plasma membrane"/>
    <property type="evidence" value="ECO:0007669"/>
    <property type="project" value="TreeGrafter"/>
</dbReference>
<feature type="compositionally biased region" description="Basic and acidic residues" evidence="2">
    <location>
        <begin position="250"/>
        <end position="260"/>
    </location>
</feature>
<dbReference type="InterPro" id="IPR039045">
    <property type="entry name" value="SCHIP_1"/>
</dbReference>
<dbReference type="GO" id="GO:0030054">
    <property type="term" value="C:cell junction"/>
    <property type="evidence" value="ECO:0007669"/>
    <property type="project" value="TreeGrafter"/>
</dbReference>
<feature type="region of interest" description="Disordered" evidence="2">
    <location>
        <begin position="594"/>
        <end position="654"/>
    </location>
</feature>
<feature type="compositionally biased region" description="Basic and acidic residues" evidence="2">
    <location>
        <begin position="542"/>
        <end position="555"/>
    </location>
</feature>
<sequence length="828" mass="94840">MDSPQLKEEYPLKHILNNNRFLSNEMCSNSTFSDNIVNCNLNKSIDENYLSNNINTNVTFDNEIKTTYTINNSTNRARGQYLVSNNETPGLEAASCFQTDNQNIIDFNRVSKRNDINLLSDDFSGTKFDISQTNTKNFTHNENNCPFRNDILSNVSQNDRTNKTDVNENICDNVNDHNINNDMKDDIGNLICNEHCATEDNQNQVINKTGSVGQFSRSHKIKVVDDQYNQRIYNEGKDKELVNLVSTLEKSSENHDKTVSNDDNTTTNKCVDKTPEQSIDTLVNNDDIKTPFELEPSKKNKHEESSINSNMKLVNQSIGMEGNKSIGGTNYSYIRQTTEPAILTKSQSMKNIGASSVHKNEINKPSSPQESCRNFYDKGYSDSKNNVHVRHDKFLNTLKQLKEKQLRASEQSLFENSLARERSKHYRDTYKRRLNKVTFEDDERPLHTINYAHGEFEDGYLSGYKNDMSFSRDRTRISPGCASTGKQYPGSRGSLRRSAKSSSIRNDGKENLSNFDVYNIETAMPYIDLEAIENHLIAATKEERRRRNDREEIRKRLANGTDPEPTEKGGRRKPNLQTRLQNGMNLQICFMNETMSDDNESPNSDAEPKSLPPNNNSNKSHYAAAPKHQPQSLSCHISNTNKTSKYTRPSPNKLTLPLKNVYTSNKVSSVADFFARQAELQVEARKALTESKDNARRLMLEERENHPVSPITEIIRTSLHKVGITFPKDRRRLSRQLLTDMNVAQLQVIVNDLHTQIEYLNEKLVRYLMERDELHMTQDSMLVDIEDLTRYLSAKQKSLKHENMQNNNGNMFSSLKPQMNRIATLVKK</sequence>
<feature type="region of interest" description="Disordered" evidence="2">
    <location>
        <begin position="542"/>
        <end position="580"/>
    </location>
</feature>
<feature type="compositionally biased region" description="Basic and acidic residues" evidence="2">
    <location>
        <begin position="286"/>
        <end position="305"/>
    </location>
</feature>
<dbReference type="PaxDb" id="121845-A0A3Q0J3N7"/>
<dbReference type="GO" id="GO:0035332">
    <property type="term" value="P:positive regulation of hippo signaling"/>
    <property type="evidence" value="ECO:0007669"/>
    <property type="project" value="TreeGrafter"/>
</dbReference>
<dbReference type="KEGG" id="dci:103514210"/>
<dbReference type="STRING" id="121845.A0A3Q0J3N7"/>
<dbReference type="CTD" id="29970"/>
<evidence type="ECO:0000313" key="4">
    <source>
        <dbReference type="Proteomes" id="UP000079169"/>
    </source>
</evidence>
<protein>
    <recommendedName>
        <fullName evidence="3">Schwannomin interacting protein 1 C-terminal domain-containing protein</fullName>
    </recommendedName>
</protein>
<dbReference type="Pfam" id="PF10148">
    <property type="entry name" value="SCHIP-1_C"/>
    <property type="match status" value="1"/>
</dbReference>
<feature type="region of interest" description="Disordered" evidence="2">
    <location>
        <begin position="248"/>
        <end position="306"/>
    </location>
</feature>
<evidence type="ECO:0000256" key="2">
    <source>
        <dbReference type="SAM" id="MobiDB-lite"/>
    </source>
</evidence>
<keyword evidence="4" id="KW-1185">Reference proteome</keyword>
<dbReference type="RefSeq" id="XP_026683099.1">
    <property type="nucleotide sequence ID" value="XM_026827298.1"/>
</dbReference>
<feature type="compositionally biased region" description="Polar residues" evidence="2">
    <location>
        <begin position="629"/>
        <end position="653"/>
    </location>
</feature>
<dbReference type="Proteomes" id="UP000079169">
    <property type="component" value="Unplaced"/>
</dbReference>
<name>A0A3Q0J3N7_DIACI</name>
<dbReference type="PANTHER" id="PTHR13103:SF2">
    <property type="entry name" value="IQCJ-SCHIP1 READTHROUGH TRANSCRIPT PROTEIN-RELATED"/>
    <property type="match status" value="1"/>
</dbReference>
<evidence type="ECO:0000313" key="5">
    <source>
        <dbReference type="RefSeq" id="XP_026683099.1"/>
    </source>
</evidence>
<feature type="region of interest" description="Disordered" evidence="2">
    <location>
        <begin position="472"/>
        <end position="510"/>
    </location>
</feature>
<accession>A0A3Q0J3N7</accession>
<proteinExistence type="predicted"/>
<evidence type="ECO:0000256" key="1">
    <source>
        <dbReference type="ARBA" id="ARBA00023054"/>
    </source>
</evidence>
<dbReference type="PANTHER" id="PTHR13103">
    <property type="entry name" value="SCHWANNOMIN INTERACTING PROTEIN 1"/>
    <property type="match status" value="1"/>
</dbReference>
<keyword evidence="1" id="KW-0175">Coiled coil</keyword>
<organism evidence="4 5">
    <name type="scientific">Diaphorina citri</name>
    <name type="common">Asian citrus psyllid</name>
    <dbReference type="NCBI Taxonomy" id="121845"/>
    <lineage>
        <taxon>Eukaryota</taxon>
        <taxon>Metazoa</taxon>
        <taxon>Ecdysozoa</taxon>
        <taxon>Arthropoda</taxon>
        <taxon>Hexapoda</taxon>
        <taxon>Insecta</taxon>
        <taxon>Pterygota</taxon>
        <taxon>Neoptera</taxon>
        <taxon>Paraneoptera</taxon>
        <taxon>Hemiptera</taxon>
        <taxon>Sternorrhyncha</taxon>
        <taxon>Psylloidea</taxon>
        <taxon>Psyllidae</taxon>
        <taxon>Diaphorininae</taxon>
        <taxon>Diaphorina</taxon>
    </lineage>
</organism>
<dbReference type="GeneID" id="103514210"/>
<feature type="domain" description="Schwannomin interacting protein 1 C-terminal" evidence="3">
    <location>
        <begin position="546"/>
        <end position="801"/>
    </location>
</feature>
<evidence type="ECO:0000259" key="3">
    <source>
        <dbReference type="Pfam" id="PF10148"/>
    </source>
</evidence>
<feature type="compositionally biased region" description="Polar residues" evidence="2">
    <location>
        <begin position="500"/>
        <end position="510"/>
    </location>
</feature>
<reference evidence="5" key="1">
    <citation type="submission" date="2025-08" db="UniProtKB">
        <authorList>
            <consortium name="RefSeq"/>
        </authorList>
    </citation>
    <scope>IDENTIFICATION</scope>
</reference>
<dbReference type="InterPro" id="IPR015649">
    <property type="entry name" value="SCHIP_1_C"/>
</dbReference>
<gene>
    <name evidence="5" type="primary">LOC103514210</name>
</gene>